<dbReference type="KEGG" id="tgb:HG536_0B06060"/>
<feature type="region of interest" description="Interaction with histone H4 N-terminus" evidence="16">
    <location>
        <begin position="74"/>
        <end position="76"/>
    </location>
</feature>
<dbReference type="Proteomes" id="UP000515788">
    <property type="component" value="Chromosome 2"/>
</dbReference>
<dbReference type="PROSITE" id="PS51186">
    <property type="entry name" value="GNAT"/>
    <property type="match status" value="1"/>
</dbReference>
<dbReference type="Pfam" id="PF10394">
    <property type="entry name" value="Hat1_N"/>
    <property type="match status" value="1"/>
</dbReference>
<dbReference type="GeneID" id="59324859"/>
<dbReference type="Gene3D" id="3.40.630.30">
    <property type="match status" value="1"/>
</dbReference>
<evidence type="ECO:0000256" key="8">
    <source>
        <dbReference type="ARBA" id="ARBA00022763"/>
    </source>
</evidence>
<proteinExistence type="inferred from homology"/>
<evidence type="ECO:0000259" key="18">
    <source>
        <dbReference type="PROSITE" id="PS51186"/>
    </source>
</evidence>
<feature type="binding site" evidence="16">
    <location>
        <begin position="251"/>
        <end position="253"/>
    </location>
    <ligand>
        <name>acetyl-CoA</name>
        <dbReference type="ChEBI" id="CHEBI:57288"/>
    </ligand>
</feature>
<dbReference type="GO" id="GO:0042393">
    <property type="term" value="F:histone binding"/>
    <property type="evidence" value="ECO:0007669"/>
    <property type="project" value="InterPro"/>
</dbReference>
<evidence type="ECO:0000256" key="16">
    <source>
        <dbReference type="PIRSR" id="PIRSR038084-2"/>
    </source>
</evidence>
<comment type="catalytic activity">
    <reaction evidence="13 14">
        <text>L-lysyl-[protein] + acetyl-CoA = N(6)-acetyl-L-lysyl-[protein] + CoA + H(+)</text>
        <dbReference type="Rhea" id="RHEA:45948"/>
        <dbReference type="Rhea" id="RHEA-COMP:9752"/>
        <dbReference type="Rhea" id="RHEA-COMP:10731"/>
        <dbReference type="ChEBI" id="CHEBI:15378"/>
        <dbReference type="ChEBI" id="CHEBI:29969"/>
        <dbReference type="ChEBI" id="CHEBI:57287"/>
        <dbReference type="ChEBI" id="CHEBI:57288"/>
        <dbReference type="ChEBI" id="CHEBI:61930"/>
        <dbReference type="EC" id="2.3.1.48"/>
    </reaction>
</comment>
<evidence type="ECO:0000256" key="13">
    <source>
        <dbReference type="ARBA" id="ARBA00048017"/>
    </source>
</evidence>
<evidence type="ECO:0000256" key="5">
    <source>
        <dbReference type="ARBA" id="ARBA00021268"/>
    </source>
</evidence>
<dbReference type="CDD" id="cd04301">
    <property type="entry name" value="NAT_SF"/>
    <property type="match status" value="1"/>
</dbReference>
<keyword evidence="6 14" id="KW-0963">Cytoplasm</keyword>
<dbReference type="InterPro" id="IPR013523">
    <property type="entry name" value="Hist_AcTrfase_HAT1_C"/>
</dbReference>
<dbReference type="PIRSF" id="PIRSF038084">
    <property type="entry name" value="HAT-B_cat"/>
    <property type="match status" value="1"/>
</dbReference>
<dbReference type="PANTHER" id="PTHR12046">
    <property type="entry name" value="HISTONE ACETYLTRANSFERASE TYPE B CATALYTIC SUBUNIT"/>
    <property type="match status" value="1"/>
</dbReference>
<dbReference type="InterPro" id="IPR037113">
    <property type="entry name" value="Hat1_N_sf"/>
</dbReference>
<evidence type="ECO:0000256" key="9">
    <source>
        <dbReference type="ARBA" id="ARBA00022853"/>
    </source>
</evidence>
<dbReference type="EMBL" id="CP059247">
    <property type="protein sequence ID" value="QLL31740.1"/>
    <property type="molecule type" value="Genomic_DNA"/>
</dbReference>
<evidence type="ECO:0000256" key="15">
    <source>
        <dbReference type="PIRSR" id="PIRSR038084-1"/>
    </source>
</evidence>
<organism evidence="19 20">
    <name type="scientific">Torulaspora globosa</name>
    <dbReference type="NCBI Taxonomy" id="48254"/>
    <lineage>
        <taxon>Eukaryota</taxon>
        <taxon>Fungi</taxon>
        <taxon>Dikarya</taxon>
        <taxon>Ascomycota</taxon>
        <taxon>Saccharomycotina</taxon>
        <taxon>Saccharomycetes</taxon>
        <taxon>Saccharomycetales</taxon>
        <taxon>Saccharomycetaceae</taxon>
        <taxon>Torulaspora</taxon>
    </lineage>
</organism>
<dbReference type="AlphaFoldDB" id="A0A7G3ZE04"/>
<evidence type="ECO:0000256" key="1">
    <source>
        <dbReference type="ARBA" id="ARBA00004123"/>
    </source>
</evidence>
<dbReference type="FunFam" id="3.90.360.10:FF:000005">
    <property type="entry name" value="Histone acetyltransferase type B catalytic subunit"/>
    <property type="match status" value="1"/>
</dbReference>
<dbReference type="GO" id="GO:0005634">
    <property type="term" value="C:nucleus"/>
    <property type="evidence" value="ECO:0007669"/>
    <property type="project" value="UniProtKB-SubCell"/>
</dbReference>
<dbReference type="Pfam" id="PF00583">
    <property type="entry name" value="Acetyltransf_1"/>
    <property type="match status" value="1"/>
</dbReference>
<keyword evidence="7 14" id="KW-0808">Transferase</keyword>
<evidence type="ECO:0000256" key="2">
    <source>
        <dbReference type="ARBA" id="ARBA00004496"/>
    </source>
</evidence>
<feature type="active site" description="Proton donor/acceptor" evidence="15">
    <location>
        <position position="286"/>
    </location>
</feature>
<dbReference type="GO" id="GO:0031509">
    <property type="term" value="P:subtelomeric heterochromatin formation"/>
    <property type="evidence" value="ECO:0007669"/>
    <property type="project" value="InterPro"/>
</dbReference>
<feature type="domain" description="N-acetyltransferase" evidence="18">
    <location>
        <begin position="170"/>
        <end position="334"/>
    </location>
</feature>
<dbReference type="InterPro" id="IPR016181">
    <property type="entry name" value="Acyl_CoA_acyltransferase"/>
</dbReference>
<dbReference type="GO" id="GO:0000781">
    <property type="term" value="C:chromosome, telomeric region"/>
    <property type="evidence" value="ECO:0007669"/>
    <property type="project" value="GOC"/>
</dbReference>
<dbReference type="GO" id="GO:0004402">
    <property type="term" value="F:histone acetyltransferase activity"/>
    <property type="evidence" value="ECO:0007669"/>
    <property type="project" value="UniProtKB-UniRule"/>
</dbReference>
<dbReference type="SUPFAM" id="SSF55729">
    <property type="entry name" value="Acyl-CoA N-acyltransferases (Nat)"/>
    <property type="match status" value="1"/>
</dbReference>
<evidence type="ECO:0000256" key="12">
    <source>
        <dbReference type="ARBA" id="ARBA00023315"/>
    </source>
</evidence>
<reference evidence="19 20" key="1">
    <citation type="submission" date="2020-06" db="EMBL/GenBank/DDBJ databases">
        <title>The yeast mating-type switching endonuclease HO is a domesticated member of an unorthodox homing genetic element family.</title>
        <authorList>
            <person name="Coughlan A.Y."/>
            <person name="Lombardi L."/>
            <person name="Braun-Galleani S."/>
            <person name="Martos A.R."/>
            <person name="Galeote V."/>
            <person name="Bigey F."/>
            <person name="Dequin S."/>
            <person name="Byrne K.P."/>
            <person name="Wolfe K.H."/>
        </authorList>
    </citation>
    <scope>NUCLEOTIDE SEQUENCE [LARGE SCALE GENOMIC DNA]</scope>
    <source>
        <strain evidence="19 20">CBS764</strain>
    </source>
</reference>
<keyword evidence="12 14" id="KW-0012">Acyltransferase</keyword>
<keyword evidence="10" id="KW-0234">DNA repair</keyword>
<comment type="similarity">
    <text evidence="3 14">Belongs to the HAT1 family.</text>
</comment>
<comment type="subcellular location">
    <subcellularLocation>
        <location evidence="2 14">Cytoplasm</location>
    </subcellularLocation>
    <subcellularLocation>
        <location evidence="1 14">Nucleus</location>
    </subcellularLocation>
</comment>
<keyword evidence="11 14" id="KW-0539">Nucleus</keyword>
<dbReference type="GO" id="GO:0006281">
    <property type="term" value="P:DNA repair"/>
    <property type="evidence" value="ECO:0007669"/>
    <property type="project" value="UniProtKB-KW"/>
</dbReference>
<keyword evidence="20" id="KW-1185">Reference proteome</keyword>
<sequence>MIFNPIIGSNKYPYMKITMMNANAVVAGSNDTMSIADFQPAIWTSSSNSALKISLVSDNAIQFSPVFTYPIYGDSEQIYGYQDLVIHLAFDSVTFKPFVNVKYSAKLDEGRDDVEGRLLSFLPKDDVVLKDEAKWVDCFQKEQETYKLPPQDCLIDEYLLDGEAFAVYRTKVTDPSTKELHRRIQIFSLLFIEAASYIDQDDPNWEIFWLFSKDHKQCIGYVTTYKLWHYTGSASFDQPENIKYRARISQFIILPPYQGKGHGSHLYEALFSHWIKDDSVTEVTVEDPNENFDDLRDRKDLQRLYENRFFNQVAKDGEVSQEWIESNRMRYKIEKRQFNRLVEMIMMHNNSPQFRLQVKRRLYIKNYDSLIDMPESERKDALQKSFLLLADDYKRIVAKCKFSKRATESDNQNPCAKKIKG</sequence>
<evidence type="ECO:0000313" key="20">
    <source>
        <dbReference type="Proteomes" id="UP000515788"/>
    </source>
</evidence>
<evidence type="ECO:0000256" key="4">
    <source>
        <dbReference type="ARBA" id="ARBA00013184"/>
    </source>
</evidence>
<evidence type="ECO:0000256" key="6">
    <source>
        <dbReference type="ARBA" id="ARBA00022490"/>
    </source>
</evidence>
<evidence type="ECO:0000256" key="14">
    <source>
        <dbReference type="PIRNR" id="PIRNR038084"/>
    </source>
</evidence>
<dbReference type="EC" id="2.3.1.48" evidence="4 14"/>
<evidence type="ECO:0000256" key="17">
    <source>
        <dbReference type="PIRSR" id="PIRSR038084-3"/>
    </source>
</evidence>
<gene>
    <name evidence="19" type="ORF">HG536_0B06060</name>
</gene>
<dbReference type="Gene3D" id="3.90.360.10">
    <property type="entry name" value="Histone acetyl transferase 1 (HAT1), N-terminal domain"/>
    <property type="match status" value="1"/>
</dbReference>
<dbReference type="InterPro" id="IPR000182">
    <property type="entry name" value="GNAT_dom"/>
</dbReference>
<protein>
    <recommendedName>
        <fullName evidence="5 14">Histone acetyltransferase type B catalytic subunit</fullName>
        <ecNumber evidence="4 14">2.3.1.48</ecNumber>
    </recommendedName>
</protein>
<feature type="site" description="Interaction with histone H4 N-terminus" evidence="17">
    <location>
        <position position="205"/>
    </location>
</feature>
<dbReference type="InterPro" id="IPR019467">
    <property type="entry name" value="Hat1_N"/>
</dbReference>
<dbReference type="FunFam" id="3.40.630.30:FF:000114">
    <property type="entry name" value="Histone acetyltransferase type B catalytic subunit"/>
    <property type="match status" value="1"/>
</dbReference>
<name>A0A7G3ZE04_9SACH</name>
<dbReference type="RefSeq" id="XP_037138415.1">
    <property type="nucleotide sequence ID" value="XM_037282520.1"/>
</dbReference>
<feature type="binding site" evidence="16">
    <location>
        <position position="289"/>
    </location>
    <ligand>
        <name>acetyl-CoA</name>
        <dbReference type="ChEBI" id="CHEBI:57288"/>
    </ligand>
</feature>
<dbReference type="Pfam" id="PF21184">
    <property type="entry name" value="HAT1_C_fung"/>
    <property type="match status" value="1"/>
</dbReference>
<dbReference type="Gene3D" id="1.10.10.390">
    <property type="match status" value="1"/>
</dbReference>
<feature type="binding site" evidence="16">
    <location>
        <position position="298"/>
    </location>
    <ligand>
        <name>acetyl-CoA</name>
        <dbReference type="ChEBI" id="CHEBI:57288"/>
    </ligand>
</feature>
<feature type="binding site" evidence="16">
    <location>
        <begin position="258"/>
        <end position="264"/>
    </location>
    <ligand>
        <name>acetyl-CoA</name>
        <dbReference type="ChEBI" id="CHEBI:57288"/>
    </ligand>
</feature>
<evidence type="ECO:0000256" key="10">
    <source>
        <dbReference type="ARBA" id="ARBA00023204"/>
    </source>
</evidence>
<accession>A0A7G3ZE04</accession>
<evidence type="ECO:0000256" key="7">
    <source>
        <dbReference type="ARBA" id="ARBA00022679"/>
    </source>
</evidence>
<comment type="subunit">
    <text evidence="14">Component of the HAT-B complex composed of at least HAT1 and HAT2. The HAT-B complex binds to histone H4 tail.</text>
</comment>
<keyword evidence="9" id="KW-0156">Chromatin regulator</keyword>
<dbReference type="InterPro" id="IPR017380">
    <property type="entry name" value="Hist_AcTrfase_B-typ_cat-su"/>
</dbReference>
<evidence type="ECO:0000313" key="19">
    <source>
        <dbReference type="EMBL" id="QLL31740.1"/>
    </source>
</evidence>
<comment type="function">
    <text evidence="14">Catalytic component of the histone acetylase B (HAT-B) complex. Has intrinsic substrate specificity that modifies lysine in recognition sequence GXGKXG. Involved in DNA double-strand break repair.</text>
</comment>
<dbReference type="OrthoDB" id="10253098at2759"/>
<evidence type="ECO:0000256" key="3">
    <source>
        <dbReference type="ARBA" id="ARBA00010543"/>
    </source>
</evidence>
<keyword evidence="8" id="KW-0227">DNA damage</keyword>
<evidence type="ECO:0000256" key="11">
    <source>
        <dbReference type="ARBA" id="ARBA00023242"/>
    </source>
</evidence>
<dbReference type="GO" id="GO:0005737">
    <property type="term" value="C:cytoplasm"/>
    <property type="evidence" value="ECO:0007669"/>
    <property type="project" value="UniProtKB-SubCell"/>
</dbReference>